<keyword evidence="9" id="KW-1185">Reference proteome</keyword>
<keyword evidence="6" id="KW-1133">Transmembrane helix</keyword>
<reference evidence="8" key="2">
    <citation type="journal article" date="2021" name="Sci. Rep.">
        <title>The distribution of antibiotic resistance genes in chicken gut microbiota commensals.</title>
        <authorList>
            <person name="Juricova H."/>
            <person name="Matiasovicova J."/>
            <person name="Kubasova T."/>
            <person name="Cejkova D."/>
            <person name="Rychlik I."/>
        </authorList>
    </citation>
    <scope>NUCLEOTIDE SEQUENCE</scope>
    <source>
        <strain evidence="8">An559</strain>
    </source>
</reference>
<evidence type="ECO:0000313" key="8">
    <source>
        <dbReference type="EMBL" id="MBM6921017.1"/>
    </source>
</evidence>
<dbReference type="Pfam" id="PF00746">
    <property type="entry name" value="Gram_pos_anchor"/>
    <property type="match status" value="1"/>
</dbReference>
<evidence type="ECO:0000256" key="2">
    <source>
        <dbReference type="ARBA" id="ARBA00022525"/>
    </source>
</evidence>
<keyword evidence="3" id="KW-0732">Signal</keyword>
<feature type="transmembrane region" description="Helical" evidence="6">
    <location>
        <begin position="30"/>
        <end position="49"/>
    </location>
</feature>
<evidence type="ECO:0000256" key="4">
    <source>
        <dbReference type="ARBA" id="ARBA00023088"/>
    </source>
</evidence>
<protein>
    <submittedName>
        <fullName evidence="8">LPXTG cell wall anchor domain-containing protein</fullName>
    </submittedName>
</protein>
<dbReference type="PROSITE" id="PS50847">
    <property type="entry name" value="GRAM_POS_ANCHORING"/>
    <property type="match status" value="1"/>
</dbReference>
<dbReference type="EMBL" id="JACJKY010000010">
    <property type="protein sequence ID" value="MBM6921017.1"/>
    <property type="molecule type" value="Genomic_DNA"/>
</dbReference>
<evidence type="ECO:0000256" key="3">
    <source>
        <dbReference type="ARBA" id="ARBA00022729"/>
    </source>
</evidence>
<keyword evidence="2" id="KW-0964">Secreted</keyword>
<feature type="domain" description="Gram-positive cocci surface proteins LPxTG" evidence="7">
    <location>
        <begin position="21"/>
        <end position="57"/>
    </location>
</feature>
<reference evidence="8" key="1">
    <citation type="submission" date="2020-08" db="EMBL/GenBank/DDBJ databases">
        <authorList>
            <person name="Cejkova D."/>
            <person name="Kubasova T."/>
            <person name="Jahodarova E."/>
            <person name="Rychlik I."/>
        </authorList>
    </citation>
    <scope>NUCLEOTIDE SEQUENCE</scope>
    <source>
        <strain evidence="8">An559</strain>
    </source>
</reference>
<keyword evidence="4" id="KW-0572">Peptidoglycan-anchor</keyword>
<dbReference type="InterPro" id="IPR019931">
    <property type="entry name" value="LPXTG_anchor"/>
</dbReference>
<evidence type="ECO:0000313" key="9">
    <source>
        <dbReference type="Proteomes" id="UP000774750"/>
    </source>
</evidence>
<accession>A0A938X5B8</accession>
<dbReference type="Proteomes" id="UP000774750">
    <property type="component" value="Unassembled WGS sequence"/>
</dbReference>
<comment type="caution">
    <text evidence="8">The sequence shown here is derived from an EMBL/GenBank/DDBJ whole genome shotgun (WGS) entry which is preliminary data.</text>
</comment>
<proteinExistence type="predicted"/>
<evidence type="ECO:0000259" key="7">
    <source>
        <dbReference type="PROSITE" id="PS50847"/>
    </source>
</evidence>
<gene>
    <name evidence="8" type="ORF">H6A12_07615</name>
</gene>
<dbReference type="AlphaFoldDB" id="A0A938X5B8"/>
<feature type="region of interest" description="Disordered" evidence="5">
    <location>
        <begin position="1"/>
        <end position="25"/>
    </location>
</feature>
<dbReference type="RefSeq" id="WP_204446535.1">
    <property type="nucleotide sequence ID" value="NZ_JACJKY010000010.1"/>
</dbReference>
<evidence type="ECO:0000256" key="5">
    <source>
        <dbReference type="SAM" id="MobiDB-lite"/>
    </source>
</evidence>
<dbReference type="NCBIfam" id="TIGR01167">
    <property type="entry name" value="LPXTG_anchor"/>
    <property type="match status" value="1"/>
</dbReference>
<evidence type="ECO:0000256" key="1">
    <source>
        <dbReference type="ARBA" id="ARBA00022512"/>
    </source>
</evidence>
<keyword evidence="1" id="KW-0134">Cell wall</keyword>
<sequence>MVGEVTGGSNSGQNQNGDTTIPQTGDSTNVLPFALLALASAGMIGVLFVSRKRKTVK</sequence>
<keyword evidence="6" id="KW-0472">Membrane</keyword>
<organism evidence="8 9">
    <name type="scientific">Merdimmobilis hominis</name>
    <dbReference type="NCBI Taxonomy" id="2897707"/>
    <lineage>
        <taxon>Bacteria</taxon>
        <taxon>Bacillati</taxon>
        <taxon>Bacillota</taxon>
        <taxon>Clostridia</taxon>
        <taxon>Eubacteriales</taxon>
        <taxon>Oscillospiraceae</taxon>
        <taxon>Merdimmobilis</taxon>
    </lineage>
</organism>
<feature type="compositionally biased region" description="Gly residues" evidence="5">
    <location>
        <begin position="1"/>
        <end position="10"/>
    </location>
</feature>
<evidence type="ECO:0000256" key="6">
    <source>
        <dbReference type="SAM" id="Phobius"/>
    </source>
</evidence>
<name>A0A938X5B8_9FIRM</name>
<keyword evidence="6" id="KW-0812">Transmembrane</keyword>